<comment type="caution">
    <text evidence="2">The sequence shown here is derived from an EMBL/GenBank/DDBJ whole genome shotgun (WGS) entry which is preliminary data.</text>
</comment>
<dbReference type="EMBL" id="LNGD01000264">
    <property type="protein sequence ID" value="KYC44802.1"/>
    <property type="molecule type" value="Genomic_DNA"/>
</dbReference>
<feature type="transmembrane region" description="Helical" evidence="1">
    <location>
        <begin position="7"/>
        <end position="29"/>
    </location>
</feature>
<evidence type="ECO:0000256" key="1">
    <source>
        <dbReference type="SAM" id="Phobius"/>
    </source>
</evidence>
<keyword evidence="1" id="KW-0812">Transmembrane</keyword>
<accession>A0A150IIN4</accession>
<evidence type="ECO:0000313" key="3">
    <source>
        <dbReference type="Proteomes" id="UP000075578"/>
    </source>
</evidence>
<organism evidence="2 3">
    <name type="scientific">Candidatus Methanofastidiosum methylothiophilum</name>
    <dbReference type="NCBI Taxonomy" id="1705564"/>
    <lineage>
        <taxon>Archaea</taxon>
        <taxon>Methanobacteriati</taxon>
        <taxon>Methanobacteriota</taxon>
        <taxon>Stenosarchaea group</taxon>
        <taxon>Candidatus Methanofastidiosia</taxon>
        <taxon>Candidatus Methanofastidiosales</taxon>
        <taxon>Candidatus Methanofastidiosaceae</taxon>
        <taxon>Candidatus Methanofastidiosum</taxon>
    </lineage>
</organism>
<sequence>MELKVELKLVIGIIIELIALGLFGIIHLISRENSEKTEGENAED</sequence>
<dbReference type="Proteomes" id="UP000075578">
    <property type="component" value="Unassembled WGS sequence"/>
</dbReference>
<proteinExistence type="predicted"/>
<name>A0A150IIN4_9EURY</name>
<protein>
    <submittedName>
        <fullName evidence="2">Uncharacterized protein</fullName>
    </submittedName>
</protein>
<keyword evidence="1" id="KW-1133">Transmembrane helix</keyword>
<dbReference type="AlphaFoldDB" id="A0A150IIN4"/>
<gene>
    <name evidence="2" type="ORF">AMQ74_01934</name>
</gene>
<evidence type="ECO:0000313" key="2">
    <source>
        <dbReference type="EMBL" id="KYC44802.1"/>
    </source>
</evidence>
<reference evidence="2 3" key="1">
    <citation type="journal article" date="2016" name="ISME J.">
        <title>Chasing the elusive Euryarchaeota class WSA2: genomes reveal a uniquely fastidious methyl-reducing methanogen.</title>
        <authorList>
            <person name="Nobu M.K."/>
            <person name="Narihiro T."/>
            <person name="Kuroda K."/>
            <person name="Mei R."/>
            <person name="Liu W.T."/>
        </authorList>
    </citation>
    <scope>NUCLEOTIDE SEQUENCE [LARGE SCALE GENOMIC DNA]</scope>
    <source>
        <strain evidence="2">U1lsi0528_Bin089</strain>
    </source>
</reference>
<keyword evidence="1" id="KW-0472">Membrane</keyword>